<dbReference type="AlphaFoldDB" id="A0A4Y2M9N5"/>
<evidence type="ECO:0000313" key="2">
    <source>
        <dbReference type="Proteomes" id="UP000499080"/>
    </source>
</evidence>
<accession>A0A4Y2M9N5</accession>
<sequence length="146" mass="16029">MWQVWSTMGCRRFYVLICWTLEVVRKHKAALGGRVKRHARFFTGTAVVRVFSESEKIGREGPVPCDKLDYLSRPIMISKSNLVYDFICGATIDSIIPTPLPLSQGSVLENFFALLLGRGTVSTAASVDVIASLASSSAFSVPRCPT</sequence>
<comment type="caution">
    <text evidence="1">The sequence shown here is derived from an EMBL/GenBank/DDBJ whole genome shotgun (WGS) entry which is preliminary data.</text>
</comment>
<dbReference type="EMBL" id="BGPR01007040">
    <property type="protein sequence ID" value="GBN23811.1"/>
    <property type="molecule type" value="Genomic_DNA"/>
</dbReference>
<proteinExistence type="predicted"/>
<organism evidence="1 2">
    <name type="scientific">Araneus ventricosus</name>
    <name type="common">Orbweaver spider</name>
    <name type="synonym">Epeira ventricosa</name>
    <dbReference type="NCBI Taxonomy" id="182803"/>
    <lineage>
        <taxon>Eukaryota</taxon>
        <taxon>Metazoa</taxon>
        <taxon>Ecdysozoa</taxon>
        <taxon>Arthropoda</taxon>
        <taxon>Chelicerata</taxon>
        <taxon>Arachnida</taxon>
        <taxon>Araneae</taxon>
        <taxon>Araneomorphae</taxon>
        <taxon>Entelegynae</taxon>
        <taxon>Araneoidea</taxon>
        <taxon>Araneidae</taxon>
        <taxon>Araneus</taxon>
    </lineage>
</organism>
<evidence type="ECO:0000313" key="1">
    <source>
        <dbReference type="EMBL" id="GBN23811.1"/>
    </source>
</evidence>
<dbReference type="Proteomes" id="UP000499080">
    <property type="component" value="Unassembled WGS sequence"/>
</dbReference>
<name>A0A4Y2M9N5_ARAVE</name>
<gene>
    <name evidence="1" type="ORF">AVEN_54964_1</name>
</gene>
<reference evidence="1 2" key="1">
    <citation type="journal article" date="2019" name="Sci. Rep.">
        <title>Orb-weaving spider Araneus ventricosus genome elucidates the spidroin gene catalogue.</title>
        <authorList>
            <person name="Kono N."/>
            <person name="Nakamura H."/>
            <person name="Ohtoshi R."/>
            <person name="Moran D.A.P."/>
            <person name="Shinohara A."/>
            <person name="Yoshida Y."/>
            <person name="Fujiwara M."/>
            <person name="Mori M."/>
            <person name="Tomita M."/>
            <person name="Arakawa K."/>
        </authorList>
    </citation>
    <scope>NUCLEOTIDE SEQUENCE [LARGE SCALE GENOMIC DNA]</scope>
</reference>
<protein>
    <submittedName>
        <fullName evidence="1">Uncharacterized protein</fullName>
    </submittedName>
</protein>
<keyword evidence="2" id="KW-1185">Reference proteome</keyword>